<sequence>MIRILAYLIIILIGLCISPYLVGSTGYVYIAAGEYQIETSLVFATIALIVFFSLLQVAEWVIVFTINLILNSRYLPERWRKKAAKKNTLLGALSLAEEDWPTAEKAMLKGAAKGELPALNLLAAARAAQHQENIEARDQYLAEAEKDPAAVSAVTTTRSRYLLQQGNAEAARVELDKLNPTSKSKLPVLRLAIDIYQAQQDWQALKHLLPVIKKRNVLDDDGFLALVETTNLALIDKAALDSEEELEKVWQWLSRAERGQSRYIAAYAQGLSVCGKKDEAIKLLLKKLKGSPDKALFAAFPKILTPEDTEVIDKLKAKSDSLKENSEYHLCMAHLYQGQKAYNEAKESWLKVCEQNPTRDFWLALADVQEQLGEHFSAIQSYRNAAHL</sequence>
<proteinExistence type="predicted"/>
<comment type="subcellular location">
    <subcellularLocation>
        <location evidence="2">Cell inner membrane</location>
        <topology evidence="2">Multi-pass membrane protein</topology>
    </subcellularLocation>
</comment>
<dbReference type="GO" id="GO:0042168">
    <property type="term" value="P:heme metabolic process"/>
    <property type="evidence" value="ECO:0007669"/>
    <property type="project" value="InterPro"/>
</dbReference>
<evidence type="ECO:0000256" key="1">
    <source>
        <dbReference type="ARBA" id="ARBA00002962"/>
    </source>
</evidence>
<evidence type="ECO:0000256" key="9">
    <source>
        <dbReference type="ARBA" id="ARBA00023244"/>
    </source>
</evidence>
<keyword evidence="7 10" id="KW-1133">Transmembrane helix</keyword>
<evidence type="ECO:0000313" key="13">
    <source>
        <dbReference type="Proteomes" id="UP000613743"/>
    </source>
</evidence>
<evidence type="ECO:0000256" key="7">
    <source>
        <dbReference type="ARBA" id="ARBA00022989"/>
    </source>
</evidence>
<evidence type="ECO:0000256" key="2">
    <source>
        <dbReference type="ARBA" id="ARBA00004429"/>
    </source>
</evidence>
<dbReference type="RefSeq" id="WP_188921803.1">
    <property type="nucleotide sequence ID" value="NZ_BMPZ01000008.1"/>
</dbReference>
<evidence type="ECO:0000313" key="12">
    <source>
        <dbReference type="EMBL" id="GGI88258.1"/>
    </source>
</evidence>
<feature type="transmembrane region" description="Helical" evidence="10">
    <location>
        <begin position="7"/>
        <end position="30"/>
    </location>
</feature>
<name>A0A917JY01_9GAMM</name>
<reference evidence="12" key="2">
    <citation type="submission" date="2020-09" db="EMBL/GenBank/DDBJ databases">
        <authorList>
            <person name="Sun Q."/>
            <person name="Ohkuma M."/>
        </authorList>
    </citation>
    <scope>NUCLEOTIDE SEQUENCE</scope>
    <source>
        <strain evidence="12">JCM 30804</strain>
    </source>
</reference>
<comment type="function">
    <text evidence="1">Involved in a late step of protoheme IX synthesis.</text>
</comment>
<evidence type="ECO:0000256" key="6">
    <source>
        <dbReference type="ARBA" id="ARBA00022692"/>
    </source>
</evidence>
<keyword evidence="9" id="KW-0627">Porphyrin biosynthesis</keyword>
<dbReference type="NCBIfam" id="TIGR00540">
    <property type="entry name" value="TPR_hemY_coli"/>
    <property type="match status" value="1"/>
</dbReference>
<feature type="transmembrane region" description="Helical" evidence="10">
    <location>
        <begin position="42"/>
        <end position="70"/>
    </location>
</feature>
<keyword evidence="13" id="KW-1185">Reference proteome</keyword>
<evidence type="ECO:0000259" key="11">
    <source>
        <dbReference type="Pfam" id="PF07219"/>
    </source>
</evidence>
<organism evidence="12 13">
    <name type="scientific">Shewanella gelidii</name>
    <dbReference type="NCBI Taxonomy" id="1642821"/>
    <lineage>
        <taxon>Bacteria</taxon>
        <taxon>Pseudomonadati</taxon>
        <taxon>Pseudomonadota</taxon>
        <taxon>Gammaproteobacteria</taxon>
        <taxon>Alteromonadales</taxon>
        <taxon>Shewanellaceae</taxon>
        <taxon>Shewanella</taxon>
    </lineage>
</organism>
<dbReference type="Gene3D" id="1.25.40.10">
    <property type="entry name" value="Tetratricopeptide repeat domain"/>
    <property type="match status" value="1"/>
</dbReference>
<protein>
    <submittedName>
        <fullName evidence="12">Heme biosynthesis protein HemY</fullName>
    </submittedName>
</protein>
<evidence type="ECO:0000256" key="10">
    <source>
        <dbReference type="SAM" id="Phobius"/>
    </source>
</evidence>
<reference evidence="12" key="1">
    <citation type="journal article" date="2014" name="Int. J. Syst. Evol. Microbiol.">
        <title>Complete genome sequence of Corynebacterium casei LMG S-19264T (=DSM 44701T), isolated from a smear-ripened cheese.</title>
        <authorList>
            <consortium name="US DOE Joint Genome Institute (JGI-PGF)"/>
            <person name="Walter F."/>
            <person name="Albersmeier A."/>
            <person name="Kalinowski J."/>
            <person name="Ruckert C."/>
        </authorList>
    </citation>
    <scope>NUCLEOTIDE SEQUENCE</scope>
    <source>
        <strain evidence="12">JCM 30804</strain>
    </source>
</reference>
<evidence type="ECO:0000256" key="4">
    <source>
        <dbReference type="ARBA" id="ARBA00022475"/>
    </source>
</evidence>
<dbReference type="AlphaFoldDB" id="A0A917JY01"/>
<gene>
    <name evidence="12" type="primary">hemY</name>
    <name evidence="12" type="ORF">GCM10009332_27070</name>
</gene>
<accession>A0A917JY01</accession>
<dbReference type="Proteomes" id="UP000613743">
    <property type="component" value="Unassembled WGS sequence"/>
</dbReference>
<evidence type="ECO:0000256" key="3">
    <source>
        <dbReference type="ARBA" id="ARBA00004744"/>
    </source>
</evidence>
<evidence type="ECO:0000256" key="8">
    <source>
        <dbReference type="ARBA" id="ARBA00023136"/>
    </source>
</evidence>
<evidence type="ECO:0000256" key="5">
    <source>
        <dbReference type="ARBA" id="ARBA00022519"/>
    </source>
</evidence>
<keyword evidence="5" id="KW-0997">Cell inner membrane</keyword>
<dbReference type="GO" id="GO:0006779">
    <property type="term" value="P:porphyrin-containing compound biosynthetic process"/>
    <property type="evidence" value="ECO:0007669"/>
    <property type="project" value="UniProtKB-KW"/>
</dbReference>
<dbReference type="InterPro" id="IPR010817">
    <property type="entry name" value="HemY_N"/>
</dbReference>
<dbReference type="SUPFAM" id="SSF48452">
    <property type="entry name" value="TPR-like"/>
    <property type="match status" value="1"/>
</dbReference>
<comment type="pathway">
    <text evidence="3">Porphyrin-containing compound metabolism; protoheme biosynthesis.</text>
</comment>
<keyword evidence="4" id="KW-1003">Cell membrane</keyword>
<dbReference type="InterPro" id="IPR005254">
    <property type="entry name" value="Heme_biosyn_assoc_TPR_pro"/>
</dbReference>
<keyword evidence="6 10" id="KW-0812">Transmembrane</keyword>
<keyword evidence="8 10" id="KW-0472">Membrane</keyword>
<dbReference type="EMBL" id="BMPZ01000008">
    <property type="protein sequence ID" value="GGI88258.1"/>
    <property type="molecule type" value="Genomic_DNA"/>
</dbReference>
<dbReference type="InterPro" id="IPR011990">
    <property type="entry name" value="TPR-like_helical_dom_sf"/>
</dbReference>
<dbReference type="Pfam" id="PF07219">
    <property type="entry name" value="HemY_N"/>
    <property type="match status" value="1"/>
</dbReference>
<feature type="domain" description="HemY N-terminal" evidence="11">
    <location>
        <begin position="26"/>
        <end position="131"/>
    </location>
</feature>
<comment type="caution">
    <text evidence="12">The sequence shown here is derived from an EMBL/GenBank/DDBJ whole genome shotgun (WGS) entry which is preliminary data.</text>
</comment>
<dbReference type="GO" id="GO:0005886">
    <property type="term" value="C:plasma membrane"/>
    <property type="evidence" value="ECO:0007669"/>
    <property type="project" value="UniProtKB-SubCell"/>
</dbReference>